<reference evidence="1" key="1">
    <citation type="submission" date="2020-10" db="EMBL/GenBank/DDBJ databases">
        <authorList>
            <person name="Castelo-Branco R."/>
            <person name="Eusebio N."/>
            <person name="Adriana R."/>
            <person name="Vieira A."/>
            <person name="Brugerolle De Fraissinette N."/>
            <person name="Rezende De Castro R."/>
            <person name="Schneider M.P."/>
            <person name="Vasconcelos V."/>
            <person name="Leao P.N."/>
        </authorList>
    </citation>
    <scope>NUCLEOTIDE SEQUENCE</scope>
    <source>
        <strain evidence="1">LEGE 06105</strain>
    </source>
</reference>
<keyword evidence="2" id="KW-1185">Reference proteome</keyword>
<dbReference type="RefSeq" id="WP_193921219.1">
    <property type="nucleotide sequence ID" value="NZ_JADEWL010000045.1"/>
</dbReference>
<dbReference type="EMBL" id="JADEWL010000045">
    <property type="protein sequence ID" value="MBE9213915.1"/>
    <property type="molecule type" value="Genomic_DNA"/>
</dbReference>
<dbReference type="Proteomes" id="UP000620559">
    <property type="component" value="Unassembled WGS sequence"/>
</dbReference>
<protein>
    <submittedName>
        <fullName evidence="1">Uncharacterized protein</fullName>
    </submittedName>
</protein>
<evidence type="ECO:0000313" key="1">
    <source>
        <dbReference type="EMBL" id="MBE9213915.1"/>
    </source>
</evidence>
<evidence type="ECO:0000313" key="2">
    <source>
        <dbReference type="Proteomes" id="UP000620559"/>
    </source>
</evidence>
<organism evidence="1 2">
    <name type="scientific">Plectonema cf. radiosum LEGE 06105</name>
    <dbReference type="NCBI Taxonomy" id="945769"/>
    <lineage>
        <taxon>Bacteria</taxon>
        <taxon>Bacillati</taxon>
        <taxon>Cyanobacteriota</taxon>
        <taxon>Cyanophyceae</taxon>
        <taxon>Oscillatoriophycideae</taxon>
        <taxon>Oscillatoriales</taxon>
        <taxon>Microcoleaceae</taxon>
        <taxon>Plectonema</taxon>
    </lineage>
</organism>
<name>A0A8J7F316_9CYAN</name>
<accession>A0A8J7F316</accession>
<comment type="caution">
    <text evidence="1">The sequence shown here is derived from an EMBL/GenBank/DDBJ whole genome shotgun (WGS) entry which is preliminary data.</text>
</comment>
<sequence length="59" mass="6963">MCIVFDYIQKYPVKTKHILGISHEKFQELIQSASKKHLEIQKEKENQKIRVHFPGGGRK</sequence>
<dbReference type="AlphaFoldDB" id="A0A8J7F316"/>
<gene>
    <name evidence="1" type="ORF">IQ247_14780</name>
</gene>
<proteinExistence type="predicted"/>